<dbReference type="EMBL" id="JASHIF010000020">
    <property type="protein sequence ID" value="MDI9861453.1"/>
    <property type="molecule type" value="Genomic_DNA"/>
</dbReference>
<dbReference type="PANTHER" id="PTHR34472">
    <property type="entry name" value="SULFUR CARRIER PROTEIN THIS"/>
    <property type="match status" value="1"/>
</dbReference>
<dbReference type="InterPro" id="IPR016155">
    <property type="entry name" value="Mopterin_synth/thiamin_S_b"/>
</dbReference>
<accession>A0ABT6YCZ3</accession>
<evidence type="ECO:0000313" key="1">
    <source>
        <dbReference type="EMBL" id="MDI9861453.1"/>
    </source>
</evidence>
<gene>
    <name evidence="1" type="primary">thiS</name>
    <name evidence="1" type="ORF">QM524_19700</name>
</gene>
<dbReference type="Pfam" id="PF02597">
    <property type="entry name" value="ThiS"/>
    <property type="match status" value="1"/>
</dbReference>
<dbReference type="SUPFAM" id="SSF54285">
    <property type="entry name" value="MoaD/ThiS"/>
    <property type="match status" value="1"/>
</dbReference>
<dbReference type="NCBIfam" id="TIGR01683">
    <property type="entry name" value="thiS"/>
    <property type="match status" value="1"/>
</dbReference>
<evidence type="ECO:0000313" key="2">
    <source>
        <dbReference type="Proteomes" id="UP001236507"/>
    </source>
</evidence>
<organism evidence="1 2">
    <name type="scientific">Flectobacillus roseus</name>
    <dbReference type="NCBI Taxonomy" id="502259"/>
    <lineage>
        <taxon>Bacteria</taxon>
        <taxon>Pseudomonadati</taxon>
        <taxon>Bacteroidota</taxon>
        <taxon>Cytophagia</taxon>
        <taxon>Cytophagales</taxon>
        <taxon>Flectobacillaceae</taxon>
        <taxon>Flectobacillus</taxon>
    </lineage>
</organism>
<dbReference type="CDD" id="cd00565">
    <property type="entry name" value="Ubl_ThiS"/>
    <property type="match status" value="1"/>
</dbReference>
<dbReference type="RefSeq" id="WP_283345857.1">
    <property type="nucleotide sequence ID" value="NZ_JASHIF010000020.1"/>
</dbReference>
<keyword evidence="2" id="KW-1185">Reference proteome</keyword>
<dbReference type="InterPro" id="IPR003749">
    <property type="entry name" value="ThiS/MoaD-like"/>
</dbReference>
<protein>
    <submittedName>
        <fullName evidence="1">Sulfur carrier protein ThiS</fullName>
    </submittedName>
</protein>
<name>A0ABT6YCZ3_9BACT</name>
<reference evidence="1 2" key="1">
    <citation type="submission" date="2023-05" db="EMBL/GenBank/DDBJ databases">
        <title>Novel species of genus Flectobacillus isolated from stream in China.</title>
        <authorList>
            <person name="Lu H."/>
        </authorList>
    </citation>
    <scope>NUCLEOTIDE SEQUENCE [LARGE SCALE GENOMIC DNA]</scope>
    <source>
        <strain evidence="1 2">KCTC 42575</strain>
    </source>
</reference>
<proteinExistence type="predicted"/>
<dbReference type="Gene3D" id="3.10.20.30">
    <property type="match status" value="1"/>
</dbReference>
<dbReference type="PANTHER" id="PTHR34472:SF1">
    <property type="entry name" value="SULFUR CARRIER PROTEIN THIS"/>
    <property type="match status" value="1"/>
</dbReference>
<dbReference type="Proteomes" id="UP001236507">
    <property type="component" value="Unassembled WGS sequence"/>
</dbReference>
<dbReference type="InterPro" id="IPR012675">
    <property type="entry name" value="Beta-grasp_dom_sf"/>
</dbReference>
<dbReference type="InterPro" id="IPR010035">
    <property type="entry name" value="Thi_S"/>
</dbReference>
<comment type="caution">
    <text evidence="1">The sequence shown here is derived from an EMBL/GenBank/DDBJ whole genome shotgun (WGS) entry which is preliminary data.</text>
</comment>
<sequence length="67" mass="7470">MTLFINSEATDVASSFKVEDLLEQFHLAQVKGLAIAVNDMVLPKSEWQNHVFEENDHVTLIRASQGG</sequence>